<evidence type="ECO:0000259" key="3">
    <source>
        <dbReference type="PROSITE" id="PS51061"/>
    </source>
</evidence>
<evidence type="ECO:0000256" key="1">
    <source>
        <dbReference type="ARBA" id="ARBA00022553"/>
    </source>
</evidence>
<feature type="region of interest" description="Disordered" evidence="2">
    <location>
        <begin position="194"/>
        <end position="346"/>
    </location>
</feature>
<dbReference type="PANTHER" id="PTHR15672">
    <property type="entry name" value="CAMP-REGULATED PHOSPHOPROTEIN 21 RELATED R3H DOMAIN CONTAINING PROTEIN"/>
    <property type="match status" value="1"/>
</dbReference>
<feature type="compositionally biased region" description="Basic and acidic residues" evidence="2">
    <location>
        <begin position="270"/>
        <end position="280"/>
    </location>
</feature>
<feature type="compositionally biased region" description="Basic and acidic residues" evidence="2">
    <location>
        <begin position="212"/>
        <end position="233"/>
    </location>
</feature>
<dbReference type="GeneID" id="5544026"/>
<dbReference type="OMA" id="TESFQLR"/>
<dbReference type="SUPFAM" id="SSF82708">
    <property type="entry name" value="R3H domain"/>
    <property type="match status" value="1"/>
</dbReference>
<proteinExistence type="predicted"/>
<dbReference type="AlphaFoldDB" id="A7TPC6"/>
<dbReference type="eggNOG" id="KOG2953">
    <property type="taxonomic scope" value="Eukaryota"/>
</dbReference>
<dbReference type="OrthoDB" id="278430at2759"/>
<feature type="compositionally biased region" description="Low complexity" evidence="2">
    <location>
        <begin position="281"/>
        <end position="290"/>
    </location>
</feature>
<protein>
    <recommendedName>
        <fullName evidence="3">R3H domain-containing protein</fullName>
    </recommendedName>
</protein>
<feature type="compositionally biased region" description="Low complexity" evidence="2">
    <location>
        <begin position="143"/>
        <end position="156"/>
    </location>
</feature>
<dbReference type="Pfam" id="PF01424">
    <property type="entry name" value="R3H"/>
    <property type="match status" value="1"/>
</dbReference>
<evidence type="ECO:0000313" key="5">
    <source>
        <dbReference type="Proteomes" id="UP000000267"/>
    </source>
</evidence>
<dbReference type="Gene3D" id="3.30.1370.50">
    <property type="entry name" value="R3H-like domain"/>
    <property type="match status" value="1"/>
</dbReference>
<keyword evidence="5" id="KW-1185">Reference proteome</keyword>
<feature type="region of interest" description="Disordered" evidence="2">
    <location>
        <begin position="134"/>
        <end position="156"/>
    </location>
</feature>
<evidence type="ECO:0000256" key="2">
    <source>
        <dbReference type="SAM" id="MobiDB-lite"/>
    </source>
</evidence>
<feature type="compositionally biased region" description="Low complexity" evidence="2">
    <location>
        <begin position="315"/>
        <end position="324"/>
    </location>
</feature>
<feature type="compositionally biased region" description="Acidic residues" evidence="2">
    <location>
        <begin position="234"/>
        <end position="258"/>
    </location>
</feature>
<feature type="compositionally biased region" description="Low complexity" evidence="2">
    <location>
        <begin position="458"/>
        <end position="476"/>
    </location>
</feature>
<dbReference type="RefSeq" id="XP_001643771.1">
    <property type="nucleotide sequence ID" value="XM_001643721.1"/>
</dbReference>
<feature type="domain" description="R3H" evidence="3">
    <location>
        <begin position="40"/>
        <end position="102"/>
    </location>
</feature>
<feature type="compositionally biased region" description="Polar residues" evidence="2">
    <location>
        <begin position="292"/>
        <end position="304"/>
    </location>
</feature>
<evidence type="ECO:0000313" key="4">
    <source>
        <dbReference type="EMBL" id="EDO15913.1"/>
    </source>
</evidence>
<dbReference type="InterPro" id="IPR036867">
    <property type="entry name" value="R3H_dom_sf"/>
</dbReference>
<sequence>MTNNNETNNNPTPIPNEQVDQNINLTPAMLTALFQRPYDRQFVIDLEVSILGFIDSNALSYELKPMNSYYRLLAHQIAEYHNLQHTLARSQDKCLIIFKGEGFKKITNKPLLQHIQPYLAGPHPPIIQMSIPPHQHFYPESPNQISNHNMNNANNNTNKKFKLLKKDQSTSSINSTDNSVDQEFENNNSVKESYNQIDQDDNSNNNSNINLEQDRTERENEYELRKKKIFEVDKTDDEDEDEDEDANESEDNDNESDLGNESNVPSTPDRTNRDEIERHSSSSYGSSGDSPQPHQFETSRYQFEQHNKSSKYNKRSNSNNYSSRGQNNHYKGYNKSHNKYGYNNLNNNSPMPFNSYNMPQMGYPTPQMHSGSGPFPMMYPGSIPIDGQNRFMQPLMYASMGAGHSNAESPMVPPYVQYPYQVQYYPFNSMPSQNMPYFQYSSVNDKDNNFYGYQQNAGVNGNNSNRKKNGNSYKSKQVTEPVSEGTRKIVSASDKESM</sequence>
<dbReference type="SMART" id="SM00393">
    <property type="entry name" value="R3H"/>
    <property type="match status" value="1"/>
</dbReference>
<feature type="non-terminal residue" evidence="4">
    <location>
        <position position="498"/>
    </location>
</feature>
<dbReference type="PhylomeDB" id="A7TPC6"/>
<organism evidence="5">
    <name type="scientific">Vanderwaltozyma polyspora (strain ATCC 22028 / DSM 70294 / BCRC 21397 / CBS 2163 / NBRC 10782 / NRRL Y-8283 / UCD 57-17)</name>
    <name type="common">Kluyveromyces polysporus</name>
    <dbReference type="NCBI Taxonomy" id="436907"/>
    <lineage>
        <taxon>Eukaryota</taxon>
        <taxon>Fungi</taxon>
        <taxon>Dikarya</taxon>
        <taxon>Ascomycota</taxon>
        <taxon>Saccharomycotina</taxon>
        <taxon>Saccharomycetes</taxon>
        <taxon>Saccharomycetales</taxon>
        <taxon>Saccharomycetaceae</taxon>
        <taxon>Vanderwaltozyma</taxon>
    </lineage>
</organism>
<dbReference type="EMBL" id="DS480440">
    <property type="protein sequence ID" value="EDO15913.1"/>
    <property type="molecule type" value="Genomic_DNA"/>
</dbReference>
<accession>A7TPC6</accession>
<feature type="region of interest" description="Disordered" evidence="2">
    <location>
        <begin position="453"/>
        <end position="498"/>
    </location>
</feature>
<dbReference type="GO" id="GO:0006012">
    <property type="term" value="P:galactose metabolic process"/>
    <property type="evidence" value="ECO:0007669"/>
    <property type="project" value="TreeGrafter"/>
</dbReference>
<dbReference type="CDD" id="cd02642">
    <property type="entry name" value="R3H_encore_like"/>
    <property type="match status" value="1"/>
</dbReference>
<dbReference type="Proteomes" id="UP000000267">
    <property type="component" value="Unassembled WGS sequence"/>
</dbReference>
<keyword evidence="1" id="KW-0597">Phosphoprotein</keyword>
<gene>
    <name evidence="4" type="ORF">Kpol_1019p35</name>
</gene>
<dbReference type="HOGENOM" id="CLU_598720_0_0_1"/>
<dbReference type="KEGG" id="vpo:Kpol_1019p35"/>
<dbReference type="InterPro" id="IPR051937">
    <property type="entry name" value="R3H_domain_containing"/>
</dbReference>
<name>A7TPC6_VANPO</name>
<dbReference type="FunCoup" id="A7TPC6">
    <property type="interactions" value="53"/>
</dbReference>
<dbReference type="GO" id="GO:0003676">
    <property type="term" value="F:nucleic acid binding"/>
    <property type="evidence" value="ECO:0007669"/>
    <property type="project" value="UniProtKB-UniRule"/>
</dbReference>
<dbReference type="STRING" id="436907.A7TPC6"/>
<dbReference type="PROSITE" id="PS51061">
    <property type="entry name" value="R3H"/>
    <property type="match status" value="1"/>
</dbReference>
<dbReference type="InterPro" id="IPR001374">
    <property type="entry name" value="R3H_dom"/>
</dbReference>
<reference evidence="4 5" key="1">
    <citation type="journal article" date="2007" name="Proc. Natl. Acad. Sci. U.S.A.">
        <title>Independent sorting-out of thousands of duplicated gene pairs in two yeast species descended from a whole-genome duplication.</title>
        <authorList>
            <person name="Scannell D.R."/>
            <person name="Frank A.C."/>
            <person name="Conant G.C."/>
            <person name="Byrne K.P."/>
            <person name="Woolfit M."/>
            <person name="Wolfe K.H."/>
        </authorList>
    </citation>
    <scope>NUCLEOTIDE SEQUENCE [LARGE SCALE GENOMIC DNA]</scope>
    <source>
        <strain evidence="5">ATCC 22028 / DSM 70294 / BCRC 21397 / CBS 2163 / NBRC 10782 / NRRL Y-8283 / UCD 57-17</strain>
    </source>
</reference>
<dbReference type="InParanoid" id="A7TPC6"/>
<dbReference type="PANTHER" id="PTHR15672:SF8">
    <property type="entry name" value="PROTEIN ENCORE"/>
    <property type="match status" value="1"/>
</dbReference>